<evidence type="ECO:0000313" key="2">
    <source>
        <dbReference type="EMBL" id="GEK29644.1"/>
    </source>
</evidence>
<reference evidence="2 3" key="1">
    <citation type="submission" date="2019-07" db="EMBL/GenBank/DDBJ databases">
        <title>Whole genome shotgun sequence of Lactobacillus siliginis NBRC 101315.</title>
        <authorList>
            <person name="Hosoyama A."/>
            <person name="Uohara A."/>
            <person name="Ohji S."/>
            <person name="Ichikawa N."/>
        </authorList>
    </citation>
    <scope>NUCLEOTIDE SEQUENCE [LARGE SCALE GENOMIC DNA]</scope>
    <source>
        <strain evidence="2 3">NBRC 101315</strain>
    </source>
</reference>
<dbReference type="AlphaFoldDB" id="A0A510VRR4"/>
<evidence type="ECO:0000256" key="1">
    <source>
        <dbReference type="SAM" id="Phobius"/>
    </source>
</evidence>
<feature type="transmembrane region" description="Helical" evidence="1">
    <location>
        <begin position="12"/>
        <end position="39"/>
    </location>
</feature>
<name>A0A510VRR4_9LACO</name>
<organism evidence="2 3">
    <name type="scientific">Furfurilactobacillus siliginis</name>
    <dbReference type="NCBI Taxonomy" id="348151"/>
    <lineage>
        <taxon>Bacteria</taxon>
        <taxon>Bacillati</taxon>
        <taxon>Bacillota</taxon>
        <taxon>Bacilli</taxon>
        <taxon>Lactobacillales</taxon>
        <taxon>Lactobacillaceae</taxon>
        <taxon>Furfurilactobacillus</taxon>
    </lineage>
</organism>
<accession>A0A510VRR4</accession>
<dbReference type="EMBL" id="BJUD01000088">
    <property type="protein sequence ID" value="GEK29644.1"/>
    <property type="molecule type" value="Genomic_DNA"/>
</dbReference>
<evidence type="ECO:0000313" key="3">
    <source>
        <dbReference type="Proteomes" id="UP000321429"/>
    </source>
</evidence>
<comment type="caution">
    <text evidence="2">The sequence shown here is derived from an EMBL/GenBank/DDBJ whole genome shotgun (WGS) entry which is preliminary data.</text>
</comment>
<sequence>MAVQVNENDPTAAFNSLLVAGSTLLAYLVLMIAELVLLARKPVRPNNFLPH</sequence>
<dbReference type="Proteomes" id="UP000321429">
    <property type="component" value="Unassembled WGS sequence"/>
</dbReference>
<gene>
    <name evidence="2" type="ORF">LSI01_19550</name>
</gene>
<keyword evidence="1" id="KW-1133">Transmembrane helix</keyword>
<keyword evidence="1" id="KW-0812">Transmembrane</keyword>
<proteinExistence type="predicted"/>
<protein>
    <submittedName>
        <fullName evidence="2">Uncharacterized protein</fullName>
    </submittedName>
</protein>
<keyword evidence="1" id="KW-0472">Membrane</keyword>